<evidence type="ECO:0000313" key="3">
    <source>
        <dbReference type="EMBL" id="TQE92931.1"/>
    </source>
</evidence>
<feature type="region of interest" description="Disordered" evidence="1">
    <location>
        <begin position="120"/>
        <end position="143"/>
    </location>
</feature>
<evidence type="ECO:0000313" key="4">
    <source>
        <dbReference type="Proteomes" id="UP000315400"/>
    </source>
</evidence>
<evidence type="ECO:0000259" key="2">
    <source>
        <dbReference type="Pfam" id="PF13392"/>
    </source>
</evidence>
<feature type="domain" description="HNH nuclease" evidence="2">
    <location>
        <begin position="25"/>
        <end position="57"/>
    </location>
</feature>
<evidence type="ECO:0000256" key="1">
    <source>
        <dbReference type="SAM" id="MobiDB-lite"/>
    </source>
</evidence>
<comment type="caution">
    <text evidence="3">The sequence shown here is derived from an EMBL/GenBank/DDBJ whole genome shotgun (WGS) entry which is preliminary data.</text>
</comment>
<name>A0A540V867_9GAMM</name>
<sequence>MALLDYHHAWLSAHPNRTEEWLKERLEDGFHVHHADGDPNNNDSSNLILIEGADHMRLHGREGLLLGLLSDARQRKKRQRAIINRKCYEMRRDQDVTWADIASAMGVKCAKSRALAHAEESGDCWPLPQNPAMHKARGWRRAR</sequence>
<reference evidence="3 4" key="1">
    <citation type="submission" date="2019-06" db="EMBL/GenBank/DDBJ databases">
        <title>Metagenome assembled Genome of Spiribacter salinus SL48-SHIP from the microbial mat of Salt Lake 48 (Novosibirsk region, Russia).</title>
        <authorList>
            <person name="Shipova A."/>
            <person name="Rozanov A.S."/>
            <person name="Bryanskaya A.V."/>
            <person name="Peltek S.E."/>
        </authorList>
    </citation>
    <scope>NUCLEOTIDE SEQUENCE [LARGE SCALE GENOMIC DNA]</scope>
    <source>
        <strain evidence="3">SL48-SHIP-2</strain>
    </source>
</reference>
<protein>
    <recommendedName>
        <fullName evidence="2">HNH nuclease domain-containing protein</fullName>
    </recommendedName>
</protein>
<dbReference type="InterPro" id="IPR003615">
    <property type="entry name" value="HNH_nuc"/>
</dbReference>
<proteinExistence type="predicted"/>
<dbReference type="AlphaFoldDB" id="A0A540V867"/>
<feature type="compositionally biased region" description="Basic residues" evidence="1">
    <location>
        <begin position="134"/>
        <end position="143"/>
    </location>
</feature>
<dbReference type="EMBL" id="VIFK01000523">
    <property type="protein sequence ID" value="TQE92931.1"/>
    <property type="molecule type" value="Genomic_DNA"/>
</dbReference>
<gene>
    <name evidence="3" type="ORF">FKY71_18690</name>
</gene>
<organism evidence="3 4">
    <name type="scientific">Spiribacter salinus</name>
    <dbReference type="NCBI Taxonomy" id="1335746"/>
    <lineage>
        <taxon>Bacteria</taxon>
        <taxon>Pseudomonadati</taxon>
        <taxon>Pseudomonadota</taxon>
        <taxon>Gammaproteobacteria</taxon>
        <taxon>Chromatiales</taxon>
        <taxon>Ectothiorhodospiraceae</taxon>
        <taxon>Spiribacter</taxon>
    </lineage>
</organism>
<dbReference type="Pfam" id="PF13392">
    <property type="entry name" value="HNH_3"/>
    <property type="match status" value="1"/>
</dbReference>
<accession>A0A540V867</accession>
<dbReference type="Proteomes" id="UP000315400">
    <property type="component" value="Unassembled WGS sequence"/>
</dbReference>